<gene>
    <name evidence="1" type="ORF">GGI18_006260</name>
</gene>
<dbReference type="Proteomes" id="UP001140066">
    <property type="component" value="Unassembled WGS sequence"/>
</dbReference>
<evidence type="ECO:0000313" key="1">
    <source>
        <dbReference type="EMBL" id="KAJ2765224.1"/>
    </source>
</evidence>
<accession>A0ACC1JQ48</accession>
<sequence length="248" mass="27372">WVSDTTGKLNERNRQSKRAQRESTELFQSRYVVQRTVGSGQEHLIAEGVVAEIRTNGLIVYVPKFGLRGPVHLRDSSGQIKLPLSVLSGNERDSDSFIEGCSEFTADTKQLSIRLPMNVPVFQLGSQVLRFSVFDHVRVSLRVLETKRRRPPVYLTLVSRASSKANDMRAYRSTLPSLDKTFRVSAAAGSAGSARKKASEAENATSSVSSRTTVSGRPIVGKSSDSYSVLQKFGEMSLFETHCDVQTL</sequence>
<protein>
    <submittedName>
        <fullName evidence="1">Uncharacterized protein</fullName>
    </submittedName>
</protein>
<name>A0ACC1JQ48_9FUNG</name>
<dbReference type="EMBL" id="JANBUK010004037">
    <property type="protein sequence ID" value="KAJ2765224.1"/>
    <property type="molecule type" value="Genomic_DNA"/>
</dbReference>
<evidence type="ECO:0000313" key="2">
    <source>
        <dbReference type="Proteomes" id="UP001140066"/>
    </source>
</evidence>
<reference evidence="1" key="1">
    <citation type="submission" date="2022-07" db="EMBL/GenBank/DDBJ databases">
        <title>Phylogenomic reconstructions and comparative analyses of Kickxellomycotina fungi.</title>
        <authorList>
            <person name="Reynolds N.K."/>
            <person name="Stajich J.E."/>
            <person name="Barry K."/>
            <person name="Grigoriev I.V."/>
            <person name="Crous P."/>
            <person name="Smith M.E."/>
        </authorList>
    </citation>
    <scope>NUCLEOTIDE SEQUENCE</scope>
    <source>
        <strain evidence="1">BCRC 34191</strain>
    </source>
</reference>
<proteinExistence type="predicted"/>
<feature type="non-terminal residue" evidence="1">
    <location>
        <position position="1"/>
    </location>
</feature>
<organism evidence="1 2">
    <name type="scientific">Coemansia linderi</name>
    <dbReference type="NCBI Taxonomy" id="2663919"/>
    <lineage>
        <taxon>Eukaryota</taxon>
        <taxon>Fungi</taxon>
        <taxon>Fungi incertae sedis</taxon>
        <taxon>Zoopagomycota</taxon>
        <taxon>Kickxellomycotina</taxon>
        <taxon>Kickxellomycetes</taxon>
        <taxon>Kickxellales</taxon>
        <taxon>Kickxellaceae</taxon>
        <taxon>Coemansia</taxon>
    </lineage>
</organism>
<keyword evidence="2" id="KW-1185">Reference proteome</keyword>
<comment type="caution">
    <text evidence="1">The sequence shown here is derived from an EMBL/GenBank/DDBJ whole genome shotgun (WGS) entry which is preliminary data.</text>
</comment>